<evidence type="ECO:0000313" key="2">
    <source>
        <dbReference type="RefSeq" id="XP_065672220.1"/>
    </source>
</evidence>
<dbReference type="RefSeq" id="XP_065672220.1">
    <property type="nucleotide sequence ID" value="XM_065816148.1"/>
</dbReference>
<gene>
    <name evidence="2" type="primary">LOC136090043</name>
</gene>
<accession>A0ABM4DCT7</accession>
<protein>
    <submittedName>
        <fullName evidence="2">Uncharacterized protein LOC136090043 isoform X2</fullName>
    </submittedName>
</protein>
<proteinExistence type="predicted"/>
<name>A0ABM4DCT7_HYDVU</name>
<dbReference type="Proteomes" id="UP001652625">
    <property type="component" value="Chromosome 13"/>
</dbReference>
<dbReference type="GeneID" id="136090043"/>
<organism evidence="1 2">
    <name type="scientific">Hydra vulgaris</name>
    <name type="common">Hydra</name>
    <name type="synonym">Hydra attenuata</name>
    <dbReference type="NCBI Taxonomy" id="6087"/>
    <lineage>
        <taxon>Eukaryota</taxon>
        <taxon>Metazoa</taxon>
        <taxon>Cnidaria</taxon>
        <taxon>Hydrozoa</taxon>
        <taxon>Hydroidolina</taxon>
        <taxon>Anthoathecata</taxon>
        <taxon>Aplanulata</taxon>
        <taxon>Hydridae</taxon>
        <taxon>Hydra</taxon>
    </lineage>
</organism>
<evidence type="ECO:0000313" key="1">
    <source>
        <dbReference type="Proteomes" id="UP001652625"/>
    </source>
</evidence>
<keyword evidence="1" id="KW-1185">Reference proteome</keyword>
<sequence>MQLGFLKGKASVLSQSICLLTGKFNSRIPLLRQRAPISKDNVVDQPKFQRKVLYQLANLANEIKDLRIAVEMMGIPSSEHIESVEVHLEIIAGPIQTLNGYRNLEEQCGILANKTTLFQLLSRIGGTSSKEYIMKRDCSSTVSEIHSFLGSHLRMAPFRIGGTGKSHLNAHFSSSQDGEAGLINLIKNDEDHHEDDLDLDGNNDY</sequence>
<reference evidence="2" key="1">
    <citation type="submission" date="2025-08" db="UniProtKB">
        <authorList>
            <consortium name="RefSeq"/>
        </authorList>
    </citation>
    <scope>IDENTIFICATION</scope>
</reference>